<evidence type="ECO:0000313" key="2">
    <source>
        <dbReference type="EMBL" id="KAK3727456.1"/>
    </source>
</evidence>
<keyword evidence="3" id="KW-1185">Reference proteome</keyword>
<dbReference type="Proteomes" id="UP001283361">
    <property type="component" value="Unassembled WGS sequence"/>
</dbReference>
<accession>A0AAE1CQI1</accession>
<feature type="region of interest" description="Disordered" evidence="1">
    <location>
        <begin position="48"/>
        <end position="74"/>
    </location>
</feature>
<proteinExistence type="predicted"/>
<evidence type="ECO:0000256" key="1">
    <source>
        <dbReference type="SAM" id="MobiDB-lite"/>
    </source>
</evidence>
<dbReference type="EMBL" id="JAWDGP010007240">
    <property type="protein sequence ID" value="KAK3727456.1"/>
    <property type="molecule type" value="Genomic_DNA"/>
</dbReference>
<protein>
    <submittedName>
        <fullName evidence="2">Uncharacterized protein</fullName>
    </submittedName>
</protein>
<gene>
    <name evidence="2" type="ORF">RRG08_058873</name>
</gene>
<organism evidence="2 3">
    <name type="scientific">Elysia crispata</name>
    <name type="common">lettuce slug</name>
    <dbReference type="NCBI Taxonomy" id="231223"/>
    <lineage>
        <taxon>Eukaryota</taxon>
        <taxon>Metazoa</taxon>
        <taxon>Spiralia</taxon>
        <taxon>Lophotrochozoa</taxon>
        <taxon>Mollusca</taxon>
        <taxon>Gastropoda</taxon>
        <taxon>Heterobranchia</taxon>
        <taxon>Euthyneura</taxon>
        <taxon>Panpulmonata</taxon>
        <taxon>Sacoglossa</taxon>
        <taxon>Placobranchoidea</taxon>
        <taxon>Plakobranchidae</taxon>
        <taxon>Elysia</taxon>
    </lineage>
</organism>
<feature type="compositionally biased region" description="Basic and acidic residues" evidence="1">
    <location>
        <begin position="55"/>
        <end position="74"/>
    </location>
</feature>
<comment type="caution">
    <text evidence="2">The sequence shown here is derived from an EMBL/GenBank/DDBJ whole genome shotgun (WGS) entry which is preliminary data.</text>
</comment>
<sequence length="187" mass="20913">MRSSKNRSARTEVREHEIAGQKQMYFGKYQQKWPYIEEALDLFTSLTSGAGSRSSKIDKPEKDQRYRSFSTKEHPTWNHQDQYQLHREKEQQDGSGCSLRTISKNVLHPRDGSIKALVNKTCPYVLKTTVISFSECRTSVGHAGRGSSCLFSEASGSGAAESRAIATSSRAATTEVLEWEAFGWGLA</sequence>
<dbReference type="AlphaFoldDB" id="A0AAE1CQI1"/>
<reference evidence="2" key="1">
    <citation type="journal article" date="2023" name="G3 (Bethesda)">
        <title>A reference genome for the long-term kleptoplast-retaining sea slug Elysia crispata morphotype clarki.</title>
        <authorList>
            <person name="Eastman K.E."/>
            <person name="Pendleton A.L."/>
            <person name="Shaikh M.A."/>
            <person name="Suttiyut T."/>
            <person name="Ogas R."/>
            <person name="Tomko P."/>
            <person name="Gavelis G."/>
            <person name="Widhalm J.R."/>
            <person name="Wisecaver J.H."/>
        </authorList>
    </citation>
    <scope>NUCLEOTIDE SEQUENCE</scope>
    <source>
        <strain evidence="2">ECLA1</strain>
    </source>
</reference>
<name>A0AAE1CQI1_9GAST</name>
<evidence type="ECO:0000313" key="3">
    <source>
        <dbReference type="Proteomes" id="UP001283361"/>
    </source>
</evidence>